<evidence type="ECO:0000259" key="17">
    <source>
        <dbReference type="PROSITE" id="PS50268"/>
    </source>
</evidence>
<evidence type="ECO:0000256" key="6">
    <source>
        <dbReference type="ARBA" id="ARBA00022837"/>
    </source>
</evidence>
<dbReference type="GO" id="GO:0005509">
    <property type="term" value="F:calcium ion binding"/>
    <property type="evidence" value="ECO:0007669"/>
    <property type="project" value="UniProtKB-UniRule"/>
</dbReference>
<dbReference type="Ensembl" id="ENSNBRT00000018086.1">
    <property type="protein sequence ID" value="ENSNBRP00000017611.1"/>
    <property type="gene ID" value="ENSNBRG00000013524.1"/>
</dbReference>
<gene>
    <name evidence="18" type="primary">DSG2</name>
</gene>
<proteinExistence type="predicted"/>
<comment type="subcellular location">
    <subcellularLocation>
        <location evidence="1">Cell junction</location>
        <location evidence="1">Desmosome</location>
    </subcellularLocation>
    <subcellularLocation>
        <location evidence="13">Cell membrane</location>
        <topology evidence="13">Single-pass type I membrane protein</topology>
    </subcellularLocation>
</comment>
<dbReference type="PRINTS" id="PR01818">
    <property type="entry name" value="DESMOCADHERN"/>
</dbReference>
<dbReference type="CDD" id="cd11304">
    <property type="entry name" value="Cadherin_repeat"/>
    <property type="match status" value="4"/>
</dbReference>
<evidence type="ECO:0000256" key="15">
    <source>
        <dbReference type="SAM" id="MobiDB-lite"/>
    </source>
</evidence>
<dbReference type="GO" id="GO:0045216">
    <property type="term" value="P:cell-cell junction organization"/>
    <property type="evidence" value="ECO:0007669"/>
    <property type="project" value="UniProtKB-ARBA"/>
</dbReference>
<keyword evidence="7 13" id="KW-0130">Cell adhesion</keyword>
<dbReference type="FunFam" id="2.60.40.60:FF:000074">
    <property type="entry name" value="Desmoglein 4"/>
    <property type="match status" value="1"/>
</dbReference>
<feature type="domain" description="Cadherin" evidence="17">
    <location>
        <begin position="27"/>
        <end position="108"/>
    </location>
</feature>
<dbReference type="InterPro" id="IPR009122">
    <property type="entry name" value="Desmosomal_cadherin"/>
</dbReference>
<dbReference type="GO" id="GO:0005886">
    <property type="term" value="C:plasma membrane"/>
    <property type="evidence" value="ECO:0007669"/>
    <property type="project" value="UniProtKB-SubCell"/>
</dbReference>
<evidence type="ECO:0000313" key="19">
    <source>
        <dbReference type="Proteomes" id="UP000261580"/>
    </source>
</evidence>
<reference evidence="18" key="2">
    <citation type="submission" date="2025-09" db="UniProtKB">
        <authorList>
            <consortium name="Ensembl"/>
        </authorList>
    </citation>
    <scope>IDENTIFICATION</scope>
</reference>
<feature type="domain" description="Cadherin" evidence="17">
    <location>
        <begin position="219"/>
        <end position="338"/>
    </location>
</feature>
<dbReference type="InterPro" id="IPR050971">
    <property type="entry name" value="Cadherin-domain_protein"/>
</dbReference>
<keyword evidence="19" id="KW-1185">Reference proteome</keyword>
<dbReference type="Bgee" id="ENSNBRG00000013524">
    <property type="expression patterns" value="Expressed in zone of skin and 6 other cell types or tissues"/>
</dbReference>
<protein>
    <submittedName>
        <fullName evidence="18">Desmoglein-2-like</fullName>
    </submittedName>
</protein>
<feature type="domain" description="Cadherin" evidence="17">
    <location>
        <begin position="466"/>
        <end position="563"/>
    </location>
</feature>
<evidence type="ECO:0000256" key="2">
    <source>
        <dbReference type="ARBA" id="ARBA00022475"/>
    </source>
</evidence>
<dbReference type="OMA" id="MGAGTMT"/>
<dbReference type="FunFam" id="2.60.40.60:FF:000068">
    <property type="entry name" value="Desmoglein 1"/>
    <property type="match status" value="1"/>
</dbReference>
<keyword evidence="6 12" id="KW-0106">Calcium</keyword>
<evidence type="ECO:0000256" key="9">
    <source>
        <dbReference type="ARBA" id="ARBA00022989"/>
    </source>
</evidence>
<dbReference type="Pfam" id="PF00028">
    <property type="entry name" value="Cadherin"/>
    <property type="match status" value="2"/>
</dbReference>
<feature type="domain" description="Cadherin" evidence="17">
    <location>
        <begin position="116"/>
        <end position="218"/>
    </location>
</feature>
<evidence type="ECO:0000256" key="1">
    <source>
        <dbReference type="ARBA" id="ARBA00004568"/>
    </source>
</evidence>
<keyword evidence="8" id="KW-0965">Cell junction</keyword>
<evidence type="ECO:0000256" key="16">
    <source>
        <dbReference type="SAM" id="Phobius"/>
    </source>
</evidence>
<evidence type="ECO:0000256" key="13">
    <source>
        <dbReference type="RuleBase" id="RU003318"/>
    </source>
</evidence>
<dbReference type="AlphaFoldDB" id="A0A3Q4H762"/>
<dbReference type="SMART" id="SM00112">
    <property type="entry name" value="CA"/>
    <property type="match status" value="5"/>
</dbReference>
<dbReference type="Pfam" id="PF01049">
    <property type="entry name" value="CADH_Y-type_LIR"/>
    <property type="match status" value="1"/>
</dbReference>
<dbReference type="Proteomes" id="UP000261580">
    <property type="component" value="Unassembled WGS sequence"/>
</dbReference>
<evidence type="ECO:0000256" key="3">
    <source>
        <dbReference type="ARBA" id="ARBA00022692"/>
    </source>
</evidence>
<keyword evidence="4" id="KW-0479">Metal-binding</keyword>
<feature type="transmembrane region" description="Helical" evidence="16">
    <location>
        <begin position="563"/>
        <end position="590"/>
    </location>
</feature>
<keyword evidence="10 16" id="KW-0472">Membrane</keyword>
<dbReference type="GO" id="GO:0007156">
    <property type="term" value="P:homophilic cell adhesion via plasma membrane adhesion molecules"/>
    <property type="evidence" value="ECO:0007669"/>
    <property type="project" value="InterPro"/>
</dbReference>
<evidence type="ECO:0000256" key="5">
    <source>
        <dbReference type="ARBA" id="ARBA00022737"/>
    </source>
</evidence>
<keyword evidence="3 13" id="KW-0812">Transmembrane</keyword>
<dbReference type="InterPro" id="IPR015919">
    <property type="entry name" value="Cadherin-like_sf"/>
</dbReference>
<dbReference type="Gene3D" id="4.10.900.10">
    <property type="entry name" value="TCF3-CBD (Catenin binding domain)"/>
    <property type="match status" value="1"/>
</dbReference>
<dbReference type="GO" id="GO:0030057">
    <property type="term" value="C:desmosome"/>
    <property type="evidence" value="ECO:0007669"/>
    <property type="project" value="UniProtKB-SubCell"/>
</dbReference>
<dbReference type="PROSITE" id="PS50268">
    <property type="entry name" value="CADHERIN_2"/>
    <property type="match status" value="5"/>
</dbReference>
<dbReference type="FunFam" id="2.60.40.60:FF:000083">
    <property type="entry name" value="Desmoglein 1"/>
    <property type="match status" value="1"/>
</dbReference>
<comment type="function">
    <text evidence="14">A component of desmosome cell-cell junctions which are required for positive regulation of cellular adhesion. Involved in the interaction of plaque proteins and intermediate filaments mediating cell-cell adhesion.</text>
</comment>
<feature type="region of interest" description="Disordered" evidence="15">
    <location>
        <begin position="714"/>
        <end position="736"/>
    </location>
</feature>
<dbReference type="PRINTS" id="PR00205">
    <property type="entry name" value="CADHERIN"/>
</dbReference>
<dbReference type="FunFam" id="2.60.40.60:FF:000031">
    <property type="entry name" value="Cadherin 3"/>
    <property type="match status" value="1"/>
</dbReference>
<evidence type="ECO:0000256" key="11">
    <source>
        <dbReference type="ARBA" id="ARBA00023180"/>
    </source>
</evidence>
<dbReference type="PANTHER" id="PTHR24025:SF1">
    <property type="entry name" value="DESMOGLEIN-2"/>
    <property type="match status" value="1"/>
</dbReference>
<dbReference type="PROSITE" id="PS00232">
    <property type="entry name" value="CADHERIN_1"/>
    <property type="match status" value="2"/>
</dbReference>
<name>A0A3Q4H762_NEOBR</name>
<keyword evidence="9 16" id="KW-1133">Transmembrane helix</keyword>
<feature type="domain" description="Cadherin" evidence="17">
    <location>
        <begin position="339"/>
        <end position="453"/>
    </location>
</feature>
<organism evidence="18 19">
    <name type="scientific">Neolamprologus brichardi</name>
    <name type="common">Fairy cichlid</name>
    <name type="synonym">Lamprologus brichardi</name>
    <dbReference type="NCBI Taxonomy" id="32507"/>
    <lineage>
        <taxon>Eukaryota</taxon>
        <taxon>Metazoa</taxon>
        <taxon>Chordata</taxon>
        <taxon>Craniata</taxon>
        <taxon>Vertebrata</taxon>
        <taxon>Euteleostomi</taxon>
        <taxon>Actinopterygii</taxon>
        <taxon>Neopterygii</taxon>
        <taxon>Teleostei</taxon>
        <taxon>Neoteleostei</taxon>
        <taxon>Acanthomorphata</taxon>
        <taxon>Ovalentaria</taxon>
        <taxon>Cichlomorphae</taxon>
        <taxon>Cichliformes</taxon>
        <taxon>Cichlidae</taxon>
        <taxon>African cichlids</taxon>
        <taxon>Pseudocrenilabrinae</taxon>
        <taxon>Lamprologini</taxon>
        <taxon>Neolamprologus</taxon>
    </lineage>
</organism>
<sequence>HWIAPPRKLYENHDYTGLNCFARIRSDKEEYAKMLYYITGPGADQDPVGRFRIDHSTGCLRVYSILDREEIAFYRLRGVARYINGTQAENYIDLNITVDDENDNSPVIQLQQVGYVNESSRSGVVIMKIIATDADDERTKNAQLSYSIVEQANTAGLFWMNSHTGELTVQSTSLDREKQDTYKLMIKVCDLNGDPGGRTSTGEVEIRLLDINDNIPTLEKETYEGRIEENTVGVEVMRIKAIDMDLIHTDNWLAAYQIVSGNEGGYFDITTDAKTNEGIIMVRKALDYEELKVMNLHVMVSNKAAYNFGSSQSATGATGIKTYPVTINVVNQKEGPRFQPSVKVVTVSEEYTSTSLSKVITNYAAIDTDTQKIATNVRYAKHRDIDNWLIIDEKTADIRLSKLPDRESVHLINGTYYAEIICMTNGEFYLPSKTATGTIAIQVEDFNDHCPTLTSKTQTMCLQDSVIYVTAVDEDHFPNSSPFEFTVVEEGTTGKWRVEHFNETTVILREENYVWPGVHKVTLKITDQQGKSCADAQIIDLTVCTCNKNTRSCVSRSTSTATFGAGGILLMLLGLLLLLLVPLLLLFCLCGSTAAIGDFKSIPYDTKQQLISYHTEGQGEDKVLLCNIFFFFPTSLQKSDHAAQQPQVKDSMLIHNYEGQESLAGSVGCCSLLENDDDLAFLNDLGPKFKTLAEICQGSTMVTESVDVAVSSTPVRPVSPFRPSTSTHTHVRSHTETIRDRDRVNINTLNTSNVSSGSSTVIQEERITGRAQSSATLPNVHVQDNIVIPSQTLLIQQPAMYYAATPMYVVESKPQVMLVAGGTQQAVGSVGQAGLSHGLVQVSGLQSSQGVVLVDRQGGMGEVTGQAAQGLSRGTISRSRQLLVVENGSSGGEQGVHLAQGVVQTGQRSAEQGFEVRSVPVKAQGFSVGSHSSLGSNEEAKLTVTPKSQGTKRVVVQQKKILVTERNLESSSRA</sequence>
<dbReference type="InterPro" id="IPR002126">
    <property type="entry name" value="Cadherin-like_dom"/>
</dbReference>
<dbReference type="GO" id="GO:0055113">
    <property type="term" value="P:epiboly involved in gastrulation with mouth forming second"/>
    <property type="evidence" value="ECO:0007669"/>
    <property type="project" value="UniProtKB-ARBA"/>
</dbReference>
<evidence type="ECO:0000256" key="8">
    <source>
        <dbReference type="ARBA" id="ARBA00022949"/>
    </source>
</evidence>
<reference evidence="18" key="1">
    <citation type="submission" date="2025-08" db="UniProtKB">
        <authorList>
            <consortium name="Ensembl"/>
        </authorList>
    </citation>
    <scope>IDENTIFICATION</scope>
</reference>
<evidence type="ECO:0000256" key="14">
    <source>
        <dbReference type="RuleBase" id="RU004358"/>
    </source>
</evidence>
<evidence type="ECO:0000313" key="18">
    <source>
        <dbReference type="Ensembl" id="ENSNBRP00000017611.1"/>
    </source>
</evidence>
<evidence type="ECO:0000256" key="10">
    <source>
        <dbReference type="ARBA" id="ARBA00023136"/>
    </source>
</evidence>
<dbReference type="InterPro" id="IPR027397">
    <property type="entry name" value="Catenin-bd_sf"/>
</dbReference>
<dbReference type="Gene3D" id="2.60.40.60">
    <property type="entry name" value="Cadherins"/>
    <property type="match status" value="5"/>
</dbReference>
<dbReference type="InterPro" id="IPR000233">
    <property type="entry name" value="Cadherin_Y-type_LIR"/>
</dbReference>
<evidence type="ECO:0000256" key="7">
    <source>
        <dbReference type="ARBA" id="ARBA00022889"/>
    </source>
</evidence>
<dbReference type="InterPro" id="IPR020894">
    <property type="entry name" value="Cadherin_CS"/>
</dbReference>
<dbReference type="SUPFAM" id="SSF49313">
    <property type="entry name" value="Cadherin-like"/>
    <property type="match status" value="5"/>
</dbReference>
<dbReference type="PANTHER" id="PTHR24025">
    <property type="entry name" value="DESMOGLEIN FAMILY MEMBER"/>
    <property type="match status" value="1"/>
</dbReference>
<evidence type="ECO:0000256" key="12">
    <source>
        <dbReference type="PROSITE-ProRule" id="PRU00043"/>
    </source>
</evidence>
<dbReference type="FunFam" id="2.60.40.60:FF:000011">
    <property type="entry name" value="Cadherin 1"/>
    <property type="match status" value="1"/>
</dbReference>
<evidence type="ECO:0000256" key="4">
    <source>
        <dbReference type="ARBA" id="ARBA00022723"/>
    </source>
</evidence>
<keyword evidence="5" id="KW-0677">Repeat</keyword>
<keyword evidence="11" id="KW-0325">Glycoprotein</keyword>
<accession>A0A3Q4H762</accession>
<keyword evidence="2" id="KW-1003">Cell membrane</keyword>
<dbReference type="GeneTree" id="ENSGT01030000234624"/>